<dbReference type="InterPro" id="IPR025110">
    <property type="entry name" value="AMP-bd_C"/>
</dbReference>
<dbReference type="Pfam" id="PF00501">
    <property type="entry name" value="AMP-binding"/>
    <property type="match status" value="1"/>
</dbReference>
<evidence type="ECO:0000256" key="1">
    <source>
        <dbReference type="SAM" id="MobiDB-lite"/>
    </source>
</evidence>
<dbReference type="NCBIfam" id="NF005863">
    <property type="entry name" value="PRK07798.1"/>
    <property type="match status" value="1"/>
</dbReference>
<evidence type="ECO:0000259" key="3">
    <source>
        <dbReference type="Pfam" id="PF13193"/>
    </source>
</evidence>
<comment type="caution">
    <text evidence="4">The sequence shown here is derived from an EMBL/GenBank/DDBJ whole genome shotgun (WGS) entry which is preliminary data.</text>
</comment>
<dbReference type="Proteomes" id="UP001060504">
    <property type="component" value="Unassembled WGS sequence"/>
</dbReference>
<dbReference type="InterPro" id="IPR050237">
    <property type="entry name" value="ATP-dep_AMP-bd_enzyme"/>
</dbReference>
<dbReference type="CDD" id="cd05924">
    <property type="entry name" value="FACL_like_5"/>
    <property type="match status" value="1"/>
</dbReference>
<organism evidence="4 5">
    <name type="scientific">Mycolicibacterium cyprinidarum</name>
    <dbReference type="NCBI Taxonomy" id="2860311"/>
    <lineage>
        <taxon>Bacteria</taxon>
        <taxon>Bacillati</taxon>
        <taxon>Actinomycetota</taxon>
        <taxon>Actinomycetes</taxon>
        <taxon>Mycobacteriales</taxon>
        <taxon>Mycobacteriaceae</taxon>
        <taxon>Mycolicibacterium</taxon>
    </lineage>
</organism>
<protein>
    <submittedName>
        <fullName evidence="4">Acyl-CoA synthetase</fullName>
    </submittedName>
</protein>
<feature type="domain" description="AMP-dependent synthetase/ligase" evidence="2">
    <location>
        <begin position="10"/>
        <end position="391"/>
    </location>
</feature>
<dbReference type="Gene3D" id="3.30.300.30">
    <property type="match status" value="1"/>
</dbReference>
<feature type="domain" description="AMP-binding enzyme C-terminal" evidence="3">
    <location>
        <begin position="452"/>
        <end position="527"/>
    </location>
</feature>
<keyword evidence="5" id="KW-1185">Reference proteome</keyword>
<dbReference type="InterPro" id="IPR000873">
    <property type="entry name" value="AMP-dep_synth/lig_dom"/>
</dbReference>
<dbReference type="PROSITE" id="PS00455">
    <property type="entry name" value="AMP_BINDING"/>
    <property type="match status" value="1"/>
</dbReference>
<evidence type="ECO:0000259" key="2">
    <source>
        <dbReference type="Pfam" id="PF00501"/>
    </source>
</evidence>
<sequence length="553" mass="60307">MALNIADLAEHAIDAVPDRIALIGGDQKLTYAQLEEKANRLAHYLIDQGVKKDDKVGLYCRNRIEIVIAMLGIVKAGAILVNVNFRYVEGELKYLFDNSDMVALVHERRYADRVANVLPETPNVKTILSVEDGSDDDFERYGAVEFHSALEQGSPERDFGPRSADDIYLLYTGGTTGFPKGVMWRHEDIYRVLFGGTDFATGEPIADEYDLSKAAAENPPMIRLPIPPMIHGATQSATWMSLFSGQTVVLAPEFDADEVWRTIAEHKVNLLFFTGDAMARPLLDSLLAAREAEAAGSEPIDLSSLFLLASTAALFSTSLKEKFLELLPNRIITDSIGSSETGFGGTSIVAKGQSHTGGPRVTIDKNTAVLDEDGNEVVPGSGVRGFIAKRGHIPVGYFKDEKKTAETFKTINGVRYAIPGDYAEVEADGSVTMLGRGSVSINSGGEKIYPEEVEAALKGHPDVFDAIVVGVPDPRFGQHVAAVVQARKGARPTLAELDTFVRNEIAGYKVPRSLWLVDEIKRSPAGKPDYRWAKDTTEERPADDTHAKRAQAK</sequence>
<accession>A0ABQ4VAL3</accession>
<dbReference type="PANTHER" id="PTHR43767">
    <property type="entry name" value="LONG-CHAIN-FATTY-ACID--COA LIGASE"/>
    <property type="match status" value="1"/>
</dbReference>
<dbReference type="SUPFAM" id="SSF56801">
    <property type="entry name" value="Acetyl-CoA synthetase-like"/>
    <property type="match status" value="1"/>
</dbReference>
<dbReference type="Pfam" id="PF13193">
    <property type="entry name" value="AMP-binding_C"/>
    <property type="match status" value="1"/>
</dbReference>
<evidence type="ECO:0000313" key="4">
    <source>
        <dbReference type="EMBL" id="GJF09167.1"/>
    </source>
</evidence>
<dbReference type="Gene3D" id="3.40.50.12780">
    <property type="entry name" value="N-terminal domain of ligase-like"/>
    <property type="match status" value="1"/>
</dbReference>
<evidence type="ECO:0000313" key="5">
    <source>
        <dbReference type="Proteomes" id="UP001060504"/>
    </source>
</evidence>
<dbReference type="InterPro" id="IPR042099">
    <property type="entry name" value="ANL_N_sf"/>
</dbReference>
<dbReference type="InterPro" id="IPR020845">
    <property type="entry name" value="AMP-binding_CS"/>
</dbReference>
<name>A0ABQ4VAL3_9MYCO</name>
<proteinExistence type="predicted"/>
<feature type="compositionally biased region" description="Basic and acidic residues" evidence="1">
    <location>
        <begin position="525"/>
        <end position="547"/>
    </location>
</feature>
<dbReference type="InterPro" id="IPR045851">
    <property type="entry name" value="AMP-bd_C_sf"/>
</dbReference>
<gene>
    <name evidence="4" type="ORF">NGTWS1702_02990</name>
</gene>
<dbReference type="EMBL" id="BPRH01000336">
    <property type="protein sequence ID" value="GJF09167.1"/>
    <property type="molecule type" value="Genomic_DNA"/>
</dbReference>
<feature type="region of interest" description="Disordered" evidence="1">
    <location>
        <begin position="525"/>
        <end position="553"/>
    </location>
</feature>
<dbReference type="PANTHER" id="PTHR43767:SF1">
    <property type="entry name" value="NONRIBOSOMAL PEPTIDE SYNTHASE PES1 (EUROFUNG)-RELATED"/>
    <property type="match status" value="1"/>
</dbReference>
<reference evidence="4 5" key="1">
    <citation type="submission" date="2021-08" db="EMBL/GenBank/DDBJ databases">
        <title>Draft genome sequence of Mycolicibacterium sp. NGTWS1702 strain.</title>
        <authorList>
            <person name="Matsumoto M."/>
            <person name="Tang B.C.C."/>
            <person name="Machida Y."/>
            <person name="Matoyama H."/>
            <person name="Kishihara T."/>
            <person name="Sato S."/>
            <person name="Kondo I."/>
            <person name="Sano M."/>
            <person name="Kato G."/>
        </authorList>
    </citation>
    <scope>NUCLEOTIDE SEQUENCE [LARGE SCALE GENOMIC DNA]</scope>
    <source>
        <strain evidence="4 5">NGTWSNA01</strain>
    </source>
</reference>